<evidence type="ECO:0000313" key="8">
    <source>
        <dbReference type="EMBL" id="KAF2302557.1"/>
    </source>
</evidence>
<evidence type="ECO:0000259" key="7">
    <source>
        <dbReference type="PROSITE" id="PS50199"/>
    </source>
</evidence>
<keyword evidence="5" id="KW-0175">Coiled coil</keyword>
<dbReference type="SUPFAM" id="SSF90209">
    <property type="entry name" value="Ran binding protein zinc finger-like"/>
    <property type="match status" value="2"/>
</dbReference>
<sequence length="661" mass="72699">MSLTSVKMSDDVWLTCLTHALSTETEEIMGLLLGDIEYSKNGGVTALIWGASPQSRSDRRKDRVETNPEQLAAASAQAEISLILRCNDHINRTDNKGDRVVPFTSSYYSFTFSCRNLKHLLSQHLSSADVRTQAMYQLLDPGFIGLIFSCFSEDVNKVGRIQVIAFQSSDGKQNNISRPISVSPVNRSYIDVESSLSSSENTSARSGSARVENPEQDTGDSRTTAGSSKGGVKSLDLGDFFANADANYVGRERIGGNYHTANSDNTFVDIDPMDMSESMQEAMHRSNLEMSGAEYIRKEIPLHVLPTWSLLKLDSPLTSFTDLQRVLYEEERGAYNQAILQNLRDGKVHPLTFIHHTATYQASMCKLIEYCLSPAINALQDRLRENEIRLSMLIDEAKMLETETFRGSEPSSRSPRHVPSHGLRGSASSSQRDLHSSSESLSVRTVSSPESMSRPGDWNCRSCQHLNFQRRESCQRCGDSRSGGDLGGFGGRSSGGSSFGFTGSDVRPGDWYCTAGNCGAHNFASRSSCFKCGVYKDDSGGGFDSDIPRSRGIGSGSNRSGWKSGDWICTRPNLVKNFPSTISAKSSTKYRTLVLTTFACGDAMSTTLQAEWSVSNAMPLEILATELHTRHVSSFNGCCSKRDKTILIKEYFVLGVRVLEM</sequence>
<dbReference type="InterPro" id="IPR040749">
    <property type="entry name" value="BRCC36_C"/>
</dbReference>
<evidence type="ECO:0000313" key="9">
    <source>
        <dbReference type="Proteomes" id="UP000467840"/>
    </source>
</evidence>
<feature type="coiled-coil region" evidence="5">
    <location>
        <begin position="376"/>
        <end position="403"/>
    </location>
</feature>
<keyword evidence="2 4" id="KW-0863">Zinc-finger</keyword>
<dbReference type="Gene3D" id="3.40.140.10">
    <property type="entry name" value="Cytidine Deaminase, domain 2"/>
    <property type="match status" value="1"/>
</dbReference>
<dbReference type="InterPro" id="IPR036443">
    <property type="entry name" value="Znf_RanBP2_sf"/>
</dbReference>
<dbReference type="FunFam" id="4.10.1060.10:FF:000023">
    <property type="entry name" value="Ran-binding zinc finger protein"/>
    <property type="match status" value="1"/>
</dbReference>
<evidence type="ECO:0000256" key="1">
    <source>
        <dbReference type="ARBA" id="ARBA00022723"/>
    </source>
</evidence>
<protein>
    <recommendedName>
        <fullName evidence="7">RanBP2-type domain-containing protein</fullName>
    </recommendedName>
</protein>
<keyword evidence="3" id="KW-0862">Zinc</keyword>
<dbReference type="Proteomes" id="UP000467840">
    <property type="component" value="Chromosome 4"/>
</dbReference>
<dbReference type="InterPro" id="IPR050242">
    <property type="entry name" value="JAMM_MPN+_peptidase_M67A"/>
</dbReference>
<feature type="region of interest" description="Disordered" evidence="6">
    <location>
        <begin position="193"/>
        <end position="230"/>
    </location>
</feature>
<dbReference type="Pfam" id="PF18110">
    <property type="entry name" value="BRCC36_C"/>
    <property type="match status" value="1"/>
</dbReference>
<accession>A0A6A6LPX5</accession>
<dbReference type="PROSITE" id="PS01358">
    <property type="entry name" value="ZF_RANBP2_1"/>
    <property type="match status" value="2"/>
</dbReference>
<evidence type="ECO:0000256" key="3">
    <source>
        <dbReference type="ARBA" id="ARBA00022833"/>
    </source>
</evidence>
<dbReference type="EMBL" id="JAAGAX010000010">
    <property type="protein sequence ID" value="KAF2302557.1"/>
    <property type="molecule type" value="Genomic_DNA"/>
</dbReference>
<evidence type="ECO:0000256" key="2">
    <source>
        <dbReference type="ARBA" id="ARBA00022771"/>
    </source>
</evidence>
<feature type="region of interest" description="Disordered" evidence="6">
    <location>
        <begin position="403"/>
        <end position="456"/>
    </location>
</feature>
<feature type="compositionally biased region" description="Low complexity" evidence="6">
    <location>
        <begin position="193"/>
        <end position="206"/>
    </location>
</feature>
<comment type="caution">
    <text evidence="8">The sequence shown here is derived from an EMBL/GenBank/DDBJ whole genome shotgun (WGS) entry which is preliminary data.</text>
</comment>
<gene>
    <name evidence="8" type="ORF">GH714_037720</name>
</gene>
<evidence type="ECO:0000256" key="5">
    <source>
        <dbReference type="SAM" id="Coils"/>
    </source>
</evidence>
<keyword evidence="9" id="KW-1185">Reference proteome</keyword>
<evidence type="ECO:0000256" key="6">
    <source>
        <dbReference type="SAM" id="MobiDB-lite"/>
    </source>
</evidence>
<dbReference type="PROSITE" id="PS50199">
    <property type="entry name" value="ZF_RANBP2_2"/>
    <property type="match status" value="2"/>
</dbReference>
<keyword evidence="1" id="KW-0479">Metal-binding</keyword>
<feature type="domain" description="RanBP2-type" evidence="7">
    <location>
        <begin position="507"/>
        <end position="538"/>
    </location>
</feature>
<organism evidence="8 9">
    <name type="scientific">Hevea brasiliensis</name>
    <name type="common">Para rubber tree</name>
    <name type="synonym">Siphonia brasiliensis</name>
    <dbReference type="NCBI Taxonomy" id="3981"/>
    <lineage>
        <taxon>Eukaryota</taxon>
        <taxon>Viridiplantae</taxon>
        <taxon>Streptophyta</taxon>
        <taxon>Embryophyta</taxon>
        <taxon>Tracheophyta</taxon>
        <taxon>Spermatophyta</taxon>
        <taxon>Magnoliopsida</taxon>
        <taxon>eudicotyledons</taxon>
        <taxon>Gunneridae</taxon>
        <taxon>Pentapetalae</taxon>
        <taxon>rosids</taxon>
        <taxon>fabids</taxon>
        <taxon>Malpighiales</taxon>
        <taxon>Euphorbiaceae</taxon>
        <taxon>Crotonoideae</taxon>
        <taxon>Micrandreae</taxon>
        <taxon>Hevea</taxon>
    </lineage>
</organism>
<dbReference type="AlphaFoldDB" id="A0A6A6LPX5"/>
<dbReference type="PANTHER" id="PTHR10410">
    <property type="entry name" value="EUKARYOTIC TRANSLATION INITIATION FACTOR 3 -RELATED"/>
    <property type="match status" value="1"/>
</dbReference>
<proteinExistence type="predicted"/>
<name>A0A6A6LPX5_HEVBR</name>
<dbReference type="Pfam" id="PF00641">
    <property type="entry name" value="Zn_ribbon_RanBP"/>
    <property type="match status" value="1"/>
</dbReference>
<feature type="domain" description="RanBP2-type" evidence="7">
    <location>
        <begin position="454"/>
        <end position="483"/>
    </location>
</feature>
<reference evidence="8 9" key="1">
    <citation type="journal article" date="2020" name="Mol. Plant">
        <title>The Chromosome-Based Rubber Tree Genome Provides New Insights into Spurge Genome Evolution and Rubber Biosynthesis.</title>
        <authorList>
            <person name="Liu J."/>
            <person name="Shi C."/>
            <person name="Shi C.C."/>
            <person name="Li W."/>
            <person name="Zhang Q.J."/>
            <person name="Zhang Y."/>
            <person name="Li K."/>
            <person name="Lu H.F."/>
            <person name="Shi C."/>
            <person name="Zhu S.T."/>
            <person name="Xiao Z.Y."/>
            <person name="Nan H."/>
            <person name="Yue Y."/>
            <person name="Zhu X.G."/>
            <person name="Wu Y."/>
            <person name="Hong X.N."/>
            <person name="Fan G.Y."/>
            <person name="Tong Y."/>
            <person name="Zhang D."/>
            <person name="Mao C.L."/>
            <person name="Liu Y.L."/>
            <person name="Hao S.J."/>
            <person name="Liu W.Q."/>
            <person name="Lv M.Q."/>
            <person name="Zhang H.B."/>
            <person name="Liu Y."/>
            <person name="Hu-Tang G.R."/>
            <person name="Wang J.P."/>
            <person name="Wang J.H."/>
            <person name="Sun Y.H."/>
            <person name="Ni S.B."/>
            <person name="Chen W.B."/>
            <person name="Zhang X.C."/>
            <person name="Jiao Y.N."/>
            <person name="Eichler E.E."/>
            <person name="Li G.H."/>
            <person name="Liu X."/>
            <person name="Gao L.Z."/>
        </authorList>
    </citation>
    <scope>NUCLEOTIDE SEQUENCE [LARGE SCALE GENOMIC DNA]</scope>
    <source>
        <strain evidence="9">cv. GT1</strain>
        <tissue evidence="8">Leaf</tissue>
    </source>
</reference>
<dbReference type="SMART" id="SM00547">
    <property type="entry name" value="ZnF_RBZ"/>
    <property type="match status" value="2"/>
</dbReference>
<dbReference type="GO" id="GO:0008270">
    <property type="term" value="F:zinc ion binding"/>
    <property type="evidence" value="ECO:0007669"/>
    <property type="project" value="UniProtKB-KW"/>
</dbReference>
<dbReference type="Gene3D" id="4.10.1060.10">
    <property type="entry name" value="Zinc finger, RanBP2-type"/>
    <property type="match status" value="2"/>
</dbReference>
<dbReference type="InterPro" id="IPR001876">
    <property type="entry name" value="Znf_RanBP2"/>
</dbReference>
<evidence type="ECO:0000256" key="4">
    <source>
        <dbReference type="PROSITE-ProRule" id="PRU00322"/>
    </source>
</evidence>
<feature type="compositionally biased region" description="Low complexity" evidence="6">
    <location>
        <begin position="426"/>
        <end position="448"/>
    </location>
</feature>